<feature type="region of interest" description="Disordered" evidence="2">
    <location>
        <begin position="147"/>
        <end position="178"/>
    </location>
</feature>
<sequence>MVGVDLVRECQRCIAKVADEVEGGILYVDSGAGEALHFMGGLPFILQLGVRAVCSLENASPLDAVVAWRPGELQKVVVLTTQLLSDAHRYILRCLRCHPAVRHCTVFTSISQDAHSACPETPLGTDSFREYTSLLLQDLQLPSFTPKGDDASSYVQGDVEGTPSPTGSTESDGRPGPRLSITVEHLPMMLCPLTKGVFVLPSGSAEAEAPLSDNRPNSSLGPGLPAIDTGVPLDGDDYIPSGATLLAHMLQHFTAQLELKVEVFSLGPLAQIVGKMVTGLASPIATEHGAQKRSAGLLLVDRSLDLITPSCHNDVLLDRVFSSLPRRPAKLRPPHPPGVTSNFQSCPVVRRPVDFRVPTKSYQDGSDKNSSNMGLVFPLFPIFPLFPYTVSSWDTVSQGKKYDNSKSTAVEGKNAGVEVMGGSLAVPWDQLGVDRVNSLLEKSTKDGTLLLRKWLHEAWRLEKQTIRGKGRLGTMTLTELASLRTGLASKPDMALRHLSLLQVAQAVEEALSTARWSEWEALASAERILRLTAGDGSQSLALQLRDMVQQTSSDSMLDLTKVLTLAIVGYALAGETTPRIGSSGPFAWEEEAVLKESLVDAILQGPPRGADLGFLQGLDQALDSHWHRLQSGGTESHEQNKEKSIQADEEWEKWEGVDGGSEEGEEFNDMQLKLELRDRLQEVVNVLHRVAAARVRLPLPLRSSEEQNGAMPSSLLQRIFSLTFSKVDIPGLQHHSSAVGRFFKSGLGRFGLGQAKPKLGDQKLIIVFVIGGIQASEVRDIREAQVGAPGGDDVEVLIGGTTILTPADMYDLLLGSCYSV</sequence>
<evidence type="ECO:0008006" key="5">
    <source>
        <dbReference type="Google" id="ProtNLM"/>
    </source>
</evidence>
<evidence type="ECO:0000256" key="2">
    <source>
        <dbReference type="SAM" id="MobiDB-lite"/>
    </source>
</evidence>
<proteinExistence type="inferred from homology"/>
<name>A0ABP1AUQ9_9BRYO</name>
<dbReference type="InterPro" id="IPR027482">
    <property type="entry name" value="Sec1-like_dom2"/>
</dbReference>
<dbReference type="SUPFAM" id="SSF56815">
    <property type="entry name" value="Sec1/munc18-like (SM) proteins"/>
    <property type="match status" value="1"/>
</dbReference>
<evidence type="ECO:0000313" key="3">
    <source>
        <dbReference type="EMBL" id="CAK9866314.1"/>
    </source>
</evidence>
<accession>A0ABP1AUQ9</accession>
<dbReference type="InterPro" id="IPR036045">
    <property type="entry name" value="Sec1-like_sf"/>
</dbReference>
<evidence type="ECO:0000313" key="4">
    <source>
        <dbReference type="Proteomes" id="UP001497522"/>
    </source>
</evidence>
<reference evidence="3" key="1">
    <citation type="submission" date="2024-03" db="EMBL/GenBank/DDBJ databases">
        <authorList>
            <consortium name="ELIXIR-Norway"/>
            <consortium name="Elixir Norway"/>
        </authorList>
    </citation>
    <scope>NUCLEOTIDE SEQUENCE</scope>
</reference>
<evidence type="ECO:0000256" key="1">
    <source>
        <dbReference type="ARBA" id="ARBA00009884"/>
    </source>
</evidence>
<dbReference type="Gene3D" id="3.40.50.1910">
    <property type="match status" value="1"/>
</dbReference>
<dbReference type="PANTHER" id="PTHR11679">
    <property type="entry name" value="VESICLE PROTEIN SORTING-ASSOCIATED"/>
    <property type="match status" value="1"/>
</dbReference>
<comment type="similarity">
    <text evidence="1">Belongs to the STXBP/unc-18/SEC1 family.</text>
</comment>
<gene>
    <name evidence="3" type="ORF">CSSPJE1EN2_LOCUS9309</name>
</gene>
<keyword evidence="4" id="KW-1185">Reference proteome</keyword>
<dbReference type="InterPro" id="IPR001619">
    <property type="entry name" value="Sec1-like"/>
</dbReference>
<organism evidence="3 4">
    <name type="scientific">Sphagnum jensenii</name>
    <dbReference type="NCBI Taxonomy" id="128206"/>
    <lineage>
        <taxon>Eukaryota</taxon>
        <taxon>Viridiplantae</taxon>
        <taxon>Streptophyta</taxon>
        <taxon>Embryophyta</taxon>
        <taxon>Bryophyta</taxon>
        <taxon>Sphagnophytina</taxon>
        <taxon>Sphagnopsida</taxon>
        <taxon>Sphagnales</taxon>
        <taxon>Sphagnaceae</taxon>
        <taxon>Sphagnum</taxon>
    </lineage>
</organism>
<protein>
    <recommendedName>
        <fullName evidence="5">Sec1 family domain-containing protein 2</fullName>
    </recommendedName>
</protein>
<dbReference type="EMBL" id="OZ023717">
    <property type="protein sequence ID" value="CAK9866314.1"/>
    <property type="molecule type" value="Genomic_DNA"/>
</dbReference>
<dbReference type="Proteomes" id="UP001497522">
    <property type="component" value="Chromosome 16"/>
</dbReference>